<organism evidence="1 2">
    <name type="scientific">Nepenthes gracilis</name>
    <name type="common">Slender pitcher plant</name>
    <dbReference type="NCBI Taxonomy" id="150966"/>
    <lineage>
        <taxon>Eukaryota</taxon>
        <taxon>Viridiplantae</taxon>
        <taxon>Streptophyta</taxon>
        <taxon>Embryophyta</taxon>
        <taxon>Tracheophyta</taxon>
        <taxon>Spermatophyta</taxon>
        <taxon>Magnoliopsida</taxon>
        <taxon>eudicotyledons</taxon>
        <taxon>Gunneridae</taxon>
        <taxon>Pentapetalae</taxon>
        <taxon>Caryophyllales</taxon>
        <taxon>Nepenthaceae</taxon>
        <taxon>Nepenthes</taxon>
    </lineage>
</organism>
<sequence>MTNSRFQINIENLPKLQHSRRNLQIFTHQGQKALYFSQLTAFLGHLKIALTWTSVPEAQKEEQTMRRRFLVEVKILSHASELHLFKCC</sequence>
<name>A0AAD3P2U5_NEPGR</name>
<dbReference type="EMBL" id="BSYO01000001">
    <property type="protein sequence ID" value="GMG98483.1"/>
    <property type="molecule type" value="Genomic_DNA"/>
</dbReference>
<evidence type="ECO:0000313" key="2">
    <source>
        <dbReference type="Proteomes" id="UP001279734"/>
    </source>
</evidence>
<protein>
    <submittedName>
        <fullName evidence="1">Uncharacterized protein</fullName>
    </submittedName>
</protein>
<gene>
    <name evidence="1" type="ORF">Nepgr_000323</name>
</gene>
<evidence type="ECO:0000313" key="1">
    <source>
        <dbReference type="EMBL" id="GMG98483.1"/>
    </source>
</evidence>
<comment type="caution">
    <text evidence="1">The sequence shown here is derived from an EMBL/GenBank/DDBJ whole genome shotgun (WGS) entry which is preliminary data.</text>
</comment>
<reference evidence="1" key="1">
    <citation type="submission" date="2023-05" db="EMBL/GenBank/DDBJ databases">
        <title>Nepenthes gracilis genome sequencing.</title>
        <authorList>
            <person name="Fukushima K."/>
        </authorList>
    </citation>
    <scope>NUCLEOTIDE SEQUENCE</scope>
    <source>
        <strain evidence="1">SING2019-196</strain>
    </source>
</reference>
<accession>A0AAD3P2U5</accession>
<dbReference type="Proteomes" id="UP001279734">
    <property type="component" value="Unassembled WGS sequence"/>
</dbReference>
<keyword evidence="2" id="KW-1185">Reference proteome</keyword>
<proteinExistence type="predicted"/>
<dbReference type="AlphaFoldDB" id="A0AAD3P2U5"/>